<proteinExistence type="predicted"/>
<organism evidence="1 2">
    <name type="scientific">Burkholderia lata (strain ATCC 17760 / DSM 23089 / LMG 22485 / NCIMB 9086 / R18194 / 383)</name>
    <dbReference type="NCBI Taxonomy" id="482957"/>
    <lineage>
        <taxon>Bacteria</taxon>
        <taxon>Pseudomonadati</taxon>
        <taxon>Pseudomonadota</taxon>
        <taxon>Betaproteobacteria</taxon>
        <taxon>Burkholderiales</taxon>
        <taxon>Burkholderiaceae</taxon>
        <taxon>Burkholderia</taxon>
        <taxon>Burkholderia cepacia complex</taxon>
    </lineage>
</organism>
<reference evidence="1 2" key="1">
    <citation type="submission" date="2019-09" db="EMBL/GenBank/DDBJ databases">
        <authorList>
            <person name="Depoorter E."/>
        </authorList>
    </citation>
    <scope>NUCLEOTIDE SEQUENCE [LARGE SCALE GENOMIC DNA]</scope>
    <source>
        <strain evidence="1">R-39750</strain>
    </source>
</reference>
<dbReference type="AlphaFoldDB" id="A0A6P2W740"/>
<dbReference type="Proteomes" id="UP000494110">
    <property type="component" value="Unassembled WGS sequence"/>
</dbReference>
<dbReference type="RefSeq" id="WP_175012166.1">
    <property type="nucleotide sequence ID" value="NZ_CABVQN010000008.1"/>
</dbReference>
<name>A0A6P2W740_BURL3</name>
<gene>
    <name evidence="1" type="ORF">BLA39750_02187</name>
</gene>
<accession>A0A6P2W740</accession>
<sequence length="78" mass="8977">MGEIADDHVEAMLAGGMFRFARPRNQWCATCKICGKQGLKWRAEDDGWRLFENERVEHNRLKPHLCGQQSAQEAFSNV</sequence>
<dbReference type="EMBL" id="CABVQN010000008">
    <property type="protein sequence ID" value="VWC95407.1"/>
    <property type="molecule type" value="Genomic_DNA"/>
</dbReference>
<protein>
    <submittedName>
        <fullName evidence="1">Uncharacterized protein</fullName>
    </submittedName>
</protein>
<evidence type="ECO:0000313" key="1">
    <source>
        <dbReference type="EMBL" id="VWC95407.1"/>
    </source>
</evidence>
<evidence type="ECO:0000313" key="2">
    <source>
        <dbReference type="Proteomes" id="UP000494110"/>
    </source>
</evidence>